<dbReference type="GO" id="GO:0003700">
    <property type="term" value="F:DNA-binding transcription factor activity"/>
    <property type="evidence" value="ECO:0007669"/>
    <property type="project" value="InterPro"/>
</dbReference>
<keyword evidence="3" id="KW-0804">Transcription</keyword>
<dbReference type="Proteomes" id="UP000787472">
    <property type="component" value="Unassembled WGS sequence"/>
</dbReference>
<dbReference type="EMBL" id="JAAONZ010000005">
    <property type="protein sequence ID" value="NHO65739.1"/>
    <property type="molecule type" value="Genomic_DNA"/>
</dbReference>
<keyword evidence="1" id="KW-0805">Transcription regulation</keyword>
<dbReference type="InterPro" id="IPR032687">
    <property type="entry name" value="AraC-type_N"/>
</dbReference>
<organism evidence="5 6">
    <name type="scientific">Pseudomaricurvus hydrocarbonicus</name>
    <dbReference type="NCBI Taxonomy" id="1470433"/>
    <lineage>
        <taxon>Bacteria</taxon>
        <taxon>Pseudomonadati</taxon>
        <taxon>Pseudomonadota</taxon>
        <taxon>Gammaproteobacteria</taxon>
        <taxon>Cellvibrionales</taxon>
        <taxon>Cellvibrionaceae</taxon>
        <taxon>Pseudomaricurvus</taxon>
    </lineage>
</organism>
<name>A0A9E5MJW7_9GAMM</name>
<accession>A0A9E5MJW7</accession>
<gene>
    <name evidence="5" type="ORF">G8770_09320</name>
</gene>
<dbReference type="SUPFAM" id="SSF46689">
    <property type="entry name" value="Homeodomain-like"/>
    <property type="match status" value="1"/>
</dbReference>
<evidence type="ECO:0000256" key="2">
    <source>
        <dbReference type="ARBA" id="ARBA00023125"/>
    </source>
</evidence>
<keyword evidence="2" id="KW-0238">DNA-binding</keyword>
<dbReference type="AlphaFoldDB" id="A0A9E5MJW7"/>
<dbReference type="InterPro" id="IPR009057">
    <property type="entry name" value="Homeodomain-like_sf"/>
</dbReference>
<evidence type="ECO:0000256" key="1">
    <source>
        <dbReference type="ARBA" id="ARBA00023015"/>
    </source>
</evidence>
<dbReference type="Pfam" id="PF12625">
    <property type="entry name" value="Arabinose_bd"/>
    <property type="match status" value="1"/>
</dbReference>
<dbReference type="PANTHER" id="PTHR47894:SF1">
    <property type="entry name" value="HTH-TYPE TRANSCRIPTIONAL REGULATOR VQSM"/>
    <property type="match status" value="1"/>
</dbReference>
<dbReference type="SMART" id="SM00342">
    <property type="entry name" value="HTH_ARAC"/>
    <property type="match status" value="1"/>
</dbReference>
<dbReference type="PANTHER" id="PTHR47894">
    <property type="entry name" value="HTH-TYPE TRANSCRIPTIONAL REGULATOR GADX"/>
    <property type="match status" value="1"/>
</dbReference>
<dbReference type="Pfam" id="PF12833">
    <property type="entry name" value="HTH_18"/>
    <property type="match status" value="1"/>
</dbReference>
<dbReference type="PROSITE" id="PS01124">
    <property type="entry name" value="HTH_ARAC_FAMILY_2"/>
    <property type="match status" value="1"/>
</dbReference>
<dbReference type="GO" id="GO:0005829">
    <property type="term" value="C:cytosol"/>
    <property type="evidence" value="ECO:0007669"/>
    <property type="project" value="TreeGrafter"/>
</dbReference>
<keyword evidence="6" id="KW-1185">Reference proteome</keyword>
<sequence length="341" mass="38518">MPAIPSIDSPCIPTSYTRLIASELGLQEKSLGLLLAGTRLEGPDLTSDASLLTTRQQVQILRNSLRLAGDSGFGLRVGNRLTPPTHGALGFLANSSPDLLSAVKAFQDYLPTRMCFIRMDISRSDEWLECHLKVDFEAEVEIYRSLIEAVSLSLLTTIECIIGRPMHDGMLDLRFSAPHYARLYKQYLPCPVRFDRAESCLRIPLQLCYTPNSFADHGNYELALQHCQTLLAQLPAHNHTSRQQVEAYMLTHAPGLCQEENVAEALFITKRTLARRLALEQTSFRALRDELLARLAGSYLRDSRLTVEVVASLLNYHDSANFRRAFKRWYGMTPSEYRRKT</sequence>
<protein>
    <submittedName>
        <fullName evidence="5">AraC family transcriptional regulator</fullName>
    </submittedName>
</protein>
<comment type="caution">
    <text evidence="5">The sequence shown here is derived from an EMBL/GenBank/DDBJ whole genome shotgun (WGS) entry which is preliminary data.</text>
</comment>
<dbReference type="Gene3D" id="1.10.10.60">
    <property type="entry name" value="Homeodomain-like"/>
    <property type="match status" value="1"/>
</dbReference>
<evidence type="ECO:0000313" key="6">
    <source>
        <dbReference type="Proteomes" id="UP000787472"/>
    </source>
</evidence>
<evidence type="ECO:0000259" key="4">
    <source>
        <dbReference type="PROSITE" id="PS01124"/>
    </source>
</evidence>
<evidence type="ECO:0000313" key="5">
    <source>
        <dbReference type="EMBL" id="NHO65739.1"/>
    </source>
</evidence>
<reference evidence="5" key="1">
    <citation type="submission" date="2020-03" db="EMBL/GenBank/DDBJ databases">
        <authorList>
            <person name="Guo F."/>
        </authorList>
    </citation>
    <scope>NUCLEOTIDE SEQUENCE</scope>
    <source>
        <strain evidence="5">JCM 30134</strain>
    </source>
</reference>
<evidence type="ECO:0000256" key="3">
    <source>
        <dbReference type="ARBA" id="ARBA00023163"/>
    </source>
</evidence>
<dbReference type="PRINTS" id="PR00032">
    <property type="entry name" value="HTHARAC"/>
</dbReference>
<dbReference type="InterPro" id="IPR018060">
    <property type="entry name" value="HTH_AraC"/>
</dbReference>
<dbReference type="InterPro" id="IPR020449">
    <property type="entry name" value="Tscrpt_reg_AraC-type_HTH"/>
</dbReference>
<feature type="domain" description="HTH araC/xylS-type" evidence="4">
    <location>
        <begin position="243"/>
        <end position="340"/>
    </location>
</feature>
<dbReference type="GO" id="GO:0000976">
    <property type="term" value="F:transcription cis-regulatory region binding"/>
    <property type="evidence" value="ECO:0007669"/>
    <property type="project" value="TreeGrafter"/>
</dbReference>
<proteinExistence type="predicted"/>